<dbReference type="InterPro" id="IPR008250">
    <property type="entry name" value="ATPase_P-typ_transduc_dom_A_sf"/>
</dbReference>
<dbReference type="PRINTS" id="PR00943">
    <property type="entry name" value="CUATPASE"/>
</dbReference>
<dbReference type="CDD" id="cd02094">
    <property type="entry name" value="P-type_ATPase_Cu-like"/>
    <property type="match status" value="1"/>
</dbReference>
<evidence type="ECO:0000313" key="24">
    <source>
        <dbReference type="Proteomes" id="UP000177092"/>
    </source>
</evidence>
<dbReference type="PROSITE" id="PS00154">
    <property type="entry name" value="ATPASE_E1_E2"/>
    <property type="match status" value="1"/>
</dbReference>
<dbReference type="InterPro" id="IPR044492">
    <property type="entry name" value="P_typ_ATPase_HD_dom"/>
</dbReference>
<dbReference type="CDD" id="cd00371">
    <property type="entry name" value="HMA"/>
    <property type="match status" value="2"/>
</dbReference>
<keyword evidence="18 21" id="KW-0472">Membrane</keyword>
<evidence type="ECO:0000256" key="3">
    <source>
        <dbReference type="ARBA" id="ARBA00012517"/>
    </source>
</evidence>
<evidence type="ECO:0000256" key="14">
    <source>
        <dbReference type="ARBA" id="ARBA00022967"/>
    </source>
</evidence>
<evidence type="ECO:0000256" key="13">
    <source>
        <dbReference type="ARBA" id="ARBA00022842"/>
    </source>
</evidence>
<evidence type="ECO:0000256" key="9">
    <source>
        <dbReference type="ARBA" id="ARBA00022737"/>
    </source>
</evidence>
<protein>
    <recommendedName>
        <fullName evidence="3">P-type Cu(+) transporter</fullName>
        <ecNumber evidence="3">7.2.2.8</ecNumber>
    </recommendedName>
    <alternativeName>
        <fullName evidence="19">Cu(+)-exporting ATPase</fullName>
    </alternativeName>
</protein>
<dbReference type="Pfam" id="PF00403">
    <property type="entry name" value="HMA"/>
    <property type="match status" value="2"/>
</dbReference>
<dbReference type="AlphaFoldDB" id="A0A1F6ABG9"/>
<evidence type="ECO:0000256" key="1">
    <source>
        <dbReference type="ARBA" id="ARBA00004651"/>
    </source>
</evidence>
<feature type="domain" description="HMA" evidence="22">
    <location>
        <begin position="201"/>
        <end position="267"/>
    </location>
</feature>
<evidence type="ECO:0000256" key="19">
    <source>
        <dbReference type="ARBA" id="ARBA00033239"/>
    </source>
</evidence>
<keyword evidence="12 21" id="KW-0067">ATP-binding</keyword>
<evidence type="ECO:0000256" key="17">
    <source>
        <dbReference type="ARBA" id="ARBA00023065"/>
    </source>
</evidence>
<evidence type="ECO:0000256" key="8">
    <source>
        <dbReference type="ARBA" id="ARBA00022723"/>
    </source>
</evidence>
<evidence type="ECO:0000313" key="23">
    <source>
        <dbReference type="EMBL" id="OGG22119.1"/>
    </source>
</evidence>
<dbReference type="EMBL" id="MFJN01000009">
    <property type="protein sequence ID" value="OGG22119.1"/>
    <property type="molecule type" value="Genomic_DNA"/>
</dbReference>
<dbReference type="SUPFAM" id="SSF81653">
    <property type="entry name" value="Calcium ATPase, transduction domain A"/>
    <property type="match status" value="1"/>
</dbReference>
<dbReference type="GO" id="GO:0140581">
    <property type="term" value="F:P-type monovalent copper transporter activity"/>
    <property type="evidence" value="ECO:0007669"/>
    <property type="project" value="UniProtKB-EC"/>
</dbReference>
<dbReference type="InterPro" id="IPR023299">
    <property type="entry name" value="ATPase_P-typ_cyto_dom_N"/>
</dbReference>
<dbReference type="EC" id="7.2.2.8" evidence="3"/>
<dbReference type="PROSITE" id="PS01047">
    <property type="entry name" value="HMA_1"/>
    <property type="match status" value="1"/>
</dbReference>
<dbReference type="GO" id="GO:0016887">
    <property type="term" value="F:ATP hydrolysis activity"/>
    <property type="evidence" value="ECO:0007669"/>
    <property type="project" value="InterPro"/>
</dbReference>
<feature type="transmembrane region" description="Helical" evidence="21">
    <location>
        <begin position="943"/>
        <end position="965"/>
    </location>
</feature>
<comment type="subcellular location">
    <subcellularLocation>
        <location evidence="1">Cell membrane</location>
        <topology evidence="1">Multi-pass membrane protein</topology>
    </subcellularLocation>
</comment>
<sequence>MSKNINLTISGMHCTSCETLIKDELSEISGVKVENIDHKSGKALLSLEKENIQHNELIDAVKRAGYQAKIDTNGNGKSIHENEVLFQQNIIKSNKPFKISVESEIIAEGRISKDSEGKSFFDGTVKNKKNTKVSVPEGQKGVKNFLKEFLSSIDTVKLFDKLDFTSNHTDNRNLTQKTTSAETNNAAAEVKTDTNQINSLQRANLSLSGMHCSSCAAIIERSLKKVTGVSKANVNFAAEKALVYYDEKSTSIDNLITAVKKAGYLASVVKENDPEFERNKREKEIKNLFEAFMNSFLLSLPMFYFMLFDFIAWIPGKVLLTPYIGIFSLILSTPVQFIIGLRFYKGMWSALRMKTFNMDSLIAIGTSTAYFYSLINFAYYYIRTGSLTGLTGTKIPELYFETAAFLITFVILGKWLELRAKGKTSDAIKKLMGLAAKTARVVRNGSTEDISIDEVKVGDIILVRPGEKIPIDGKIVKGSSSVDESMLTGESIPVEKHAGDFVTGATMNKMGSFEFVATRIGSETTLAQIIRLIEEAQGSKAPIQAFADRISAWFVPLVIAIAILTFIVWYFFLGAPLAFALMAFTSVIVIACPCALGLATPTALMVGTGKGAEHGVLIKGGEPLESACKVNTVVFDKTGTLTNGKPTVTDVIPSHVVLSERSESKDPNGILRFTQNDILTLAASLEKSSEHPLAEAIVNKANQDNLQLSEVQNFLAIAGQGAMGEMTVGEETATVLIGNRRLMQLNDLTIKQSLNFILENLENQGKTVMMVGLNQEIIGLIAVADTVKETSKEAVASLKKRSIEVYMITGDNRRTAEAIAREVGIDHVLAEVLPEDKANEVKKIQESGKKVAMVGDGINDAPALAQADVGISMGSGTDVAMEAGGIVIMKNDLRDVVTAFDLSKETMGKIKQNMFFALFYNVIGIPIAARVFISIGLVLKPELAGLAMAFSSISVVSNSLLLRYFRPGRRNYISMIAPIVMMLFFTFFFIEFGRISSSMAAGK</sequence>
<feature type="transmembrane region" description="Helical" evidence="21">
    <location>
        <begin position="914"/>
        <end position="937"/>
    </location>
</feature>
<comment type="catalytic activity">
    <reaction evidence="20">
        <text>Cu(+)(in) + ATP + H2O = Cu(+)(out) + ADP + phosphate + H(+)</text>
        <dbReference type="Rhea" id="RHEA:25792"/>
        <dbReference type="ChEBI" id="CHEBI:15377"/>
        <dbReference type="ChEBI" id="CHEBI:15378"/>
        <dbReference type="ChEBI" id="CHEBI:30616"/>
        <dbReference type="ChEBI" id="CHEBI:43474"/>
        <dbReference type="ChEBI" id="CHEBI:49552"/>
        <dbReference type="ChEBI" id="CHEBI:456216"/>
        <dbReference type="EC" id="7.2.2.8"/>
    </reaction>
</comment>
<feature type="transmembrane region" description="Helical" evidence="21">
    <location>
        <begin position="550"/>
        <end position="572"/>
    </location>
</feature>
<dbReference type="SUPFAM" id="SSF55008">
    <property type="entry name" value="HMA, heavy metal-associated domain"/>
    <property type="match status" value="2"/>
</dbReference>
<feature type="transmembrane region" description="Helical" evidence="21">
    <location>
        <begin position="361"/>
        <end position="382"/>
    </location>
</feature>
<dbReference type="InterPro" id="IPR017969">
    <property type="entry name" value="Heavy-metal-associated_CS"/>
</dbReference>
<feature type="domain" description="HMA" evidence="22">
    <location>
        <begin position="3"/>
        <end position="69"/>
    </location>
</feature>
<dbReference type="GO" id="GO:0005524">
    <property type="term" value="F:ATP binding"/>
    <property type="evidence" value="ECO:0007669"/>
    <property type="project" value="UniProtKB-UniRule"/>
</dbReference>
<dbReference type="PANTHER" id="PTHR43520:SF8">
    <property type="entry name" value="P-TYPE CU(+) TRANSPORTER"/>
    <property type="match status" value="1"/>
</dbReference>
<feature type="transmembrane region" description="Helical" evidence="21">
    <location>
        <begin position="320"/>
        <end position="341"/>
    </location>
</feature>
<gene>
    <name evidence="23" type="ORF">A3D03_02025</name>
</gene>
<evidence type="ECO:0000256" key="12">
    <source>
        <dbReference type="ARBA" id="ARBA00022840"/>
    </source>
</evidence>
<keyword evidence="17" id="KW-0406">Ion transport</keyword>
<feature type="transmembrane region" description="Helical" evidence="21">
    <location>
        <begin position="972"/>
        <end position="990"/>
    </location>
</feature>
<dbReference type="InterPro" id="IPR018303">
    <property type="entry name" value="ATPase_P-typ_P_site"/>
</dbReference>
<proteinExistence type="inferred from homology"/>
<dbReference type="FunFam" id="2.70.150.10:FF:000020">
    <property type="entry name" value="Copper-exporting P-type ATPase A"/>
    <property type="match status" value="1"/>
</dbReference>
<dbReference type="InterPro" id="IPR023298">
    <property type="entry name" value="ATPase_P-typ_TM_dom_sf"/>
</dbReference>
<keyword evidence="6" id="KW-0597">Phosphoprotein</keyword>
<dbReference type="NCBIfam" id="TIGR01525">
    <property type="entry name" value="ATPase-IB_hvy"/>
    <property type="match status" value="1"/>
</dbReference>
<evidence type="ECO:0000259" key="22">
    <source>
        <dbReference type="PROSITE" id="PS50846"/>
    </source>
</evidence>
<dbReference type="Gene3D" id="3.30.70.100">
    <property type="match status" value="2"/>
</dbReference>
<evidence type="ECO:0000256" key="15">
    <source>
        <dbReference type="ARBA" id="ARBA00022989"/>
    </source>
</evidence>
<dbReference type="InterPro" id="IPR036412">
    <property type="entry name" value="HAD-like_sf"/>
</dbReference>
<keyword evidence="14" id="KW-1278">Translocase</keyword>
<evidence type="ECO:0000256" key="2">
    <source>
        <dbReference type="ARBA" id="ARBA00006024"/>
    </source>
</evidence>
<dbReference type="Gene3D" id="2.70.150.10">
    <property type="entry name" value="Calcium-transporting ATPase, cytoplasmic transduction domain A"/>
    <property type="match status" value="1"/>
</dbReference>
<evidence type="ECO:0000256" key="18">
    <source>
        <dbReference type="ARBA" id="ARBA00023136"/>
    </source>
</evidence>
<feature type="transmembrane region" description="Helical" evidence="21">
    <location>
        <begin position="288"/>
        <end position="314"/>
    </location>
</feature>
<evidence type="ECO:0000256" key="10">
    <source>
        <dbReference type="ARBA" id="ARBA00022741"/>
    </source>
</evidence>
<feature type="transmembrane region" description="Helical" evidence="21">
    <location>
        <begin position="578"/>
        <end position="600"/>
    </location>
</feature>
<dbReference type="InterPro" id="IPR001757">
    <property type="entry name" value="P_typ_ATPase"/>
</dbReference>
<evidence type="ECO:0000256" key="11">
    <source>
        <dbReference type="ARBA" id="ARBA00022796"/>
    </source>
</evidence>
<dbReference type="GO" id="GO:0005507">
    <property type="term" value="F:copper ion binding"/>
    <property type="evidence" value="ECO:0007669"/>
    <property type="project" value="InterPro"/>
</dbReference>
<evidence type="ECO:0000256" key="5">
    <source>
        <dbReference type="ARBA" id="ARBA00022475"/>
    </source>
</evidence>
<keyword evidence="16" id="KW-0186">Copper</keyword>
<keyword evidence="9" id="KW-0677">Repeat</keyword>
<evidence type="ECO:0000256" key="6">
    <source>
        <dbReference type="ARBA" id="ARBA00022553"/>
    </source>
</evidence>
<keyword evidence="4" id="KW-0813">Transport</keyword>
<keyword evidence="5 21" id="KW-1003">Cell membrane</keyword>
<evidence type="ECO:0000256" key="20">
    <source>
        <dbReference type="ARBA" id="ARBA00049289"/>
    </source>
</evidence>
<dbReference type="InterPro" id="IPR023214">
    <property type="entry name" value="HAD_sf"/>
</dbReference>
<keyword evidence="11" id="KW-0187">Copper transport</keyword>
<evidence type="ECO:0000256" key="21">
    <source>
        <dbReference type="RuleBase" id="RU362081"/>
    </source>
</evidence>
<dbReference type="SFLD" id="SFLDF00027">
    <property type="entry name" value="p-type_atpase"/>
    <property type="match status" value="1"/>
</dbReference>
<reference evidence="23 24" key="1">
    <citation type="journal article" date="2016" name="Nat. Commun.">
        <title>Thousands of microbial genomes shed light on interconnected biogeochemical processes in an aquifer system.</title>
        <authorList>
            <person name="Anantharaman K."/>
            <person name="Brown C.T."/>
            <person name="Hug L.A."/>
            <person name="Sharon I."/>
            <person name="Castelle C.J."/>
            <person name="Probst A.J."/>
            <person name="Thomas B.C."/>
            <person name="Singh A."/>
            <person name="Wilkins M.J."/>
            <person name="Karaoz U."/>
            <person name="Brodie E.L."/>
            <person name="Williams K.H."/>
            <person name="Hubbard S.S."/>
            <person name="Banfield J.F."/>
        </authorList>
    </citation>
    <scope>NUCLEOTIDE SEQUENCE [LARGE SCALE GENOMIC DNA]</scope>
</reference>
<comment type="caution">
    <text evidence="23">The sequence shown here is derived from an EMBL/GenBank/DDBJ whole genome shotgun (WGS) entry which is preliminary data.</text>
</comment>
<dbReference type="InterPro" id="IPR027256">
    <property type="entry name" value="P-typ_ATPase_IB"/>
</dbReference>
<dbReference type="Gene3D" id="3.40.50.1000">
    <property type="entry name" value="HAD superfamily/HAD-like"/>
    <property type="match status" value="1"/>
</dbReference>
<dbReference type="SFLD" id="SFLDS00003">
    <property type="entry name" value="Haloacid_Dehalogenase"/>
    <property type="match status" value="1"/>
</dbReference>
<keyword evidence="8 21" id="KW-0479">Metal-binding</keyword>
<dbReference type="NCBIfam" id="TIGR00003">
    <property type="entry name" value="copper ion binding protein"/>
    <property type="match status" value="1"/>
</dbReference>
<feature type="transmembrane region" description="Helical" evidence="21">
    <location>
        <begin position="398"/>
        <end position="416"/>
    </location>
</feature>
<dbReference type="GO" id="GO:0055070">
    <property type="term" value="P:copper ion homeostasis"/>
    <property type="evidence" value="ECO:0007669"/>
    <property type="project" value="TreeGrafter"/>
</dbReference>
<keyword evidence="15 21" id="KW-1133">Transmembrane helix</keyword>
<dbReference type="STRING" id="1798384.A3D03_02025"/>
<dbReference type="NCBIfam" id="TIGR01494">
    <property type="entry name" value="ATPase_P-type"/>
    <property type="match status" value="2"/>
</dbReference>
<dbReference type="Proteomes" id="UP000177092">
    <property type="component" value="Unassembled WGS sequence"/>
</dbReference>
<dbReference type="Pfam" id="PF00702">
    <property type="entry name" value="Hydrolase"/>
    <property type="match status" value="1"/>
</dbReference>
<keyword evidence="7 21" id="KW-0812">Transmembrane</keyword>
<dbReference type="Gene3D" id="3.40.1110.10">
    <property type="entry name" value="Calcium-transporting ATPase, cytoplasmic domain N"/>
    <property type="match status" value="2"/>
</dbReference>
<dbReference type="InterPro" id="IPR059000">
    <property type="entry name" value="ATPase_P-type_domA"/>
</dbReference>
<dbReference type="Pfam" id="PF00122">
    <property type="entry name" value="E1-E2_ATPase"/>
    <property type="match status" value="1"/>
</dbReference>
<accession>A0A1F6ABG9</accession>
<organism evidence="23 24">
    <name type="scientific">Candidatus Gottesmanbacteria bacterium RIFCSPHIGHO2_02_FULL_40_13</name>
    <dbReference type="NCBI Taxonomy" id="1798384"/>
    <lineage>
        <taxon>Bacteria</taxon>
        <taxon>Candidatus Gottesmaniibacteriota</taxon>
    </lineage>
</organism>
<dbReference type="PANTHER" id="PTHR43520">
    <property type="entry name" value="ATP7, ISOFORM B"/>
    <property type="match status" value="1"/>
</dbReference>
<dbReference type="PRINTS" id="PR00119">
    <property type="entry name" value="CATATPASE"/>
</dbReference>
<evidence type="ECO:0000256" key="7">
    <source>
        <dbReference type="ARBA" id="ARBA00022692"/>
    </source>
</evidence>
<dbReference type="SFLD" id="SFLDG00002">
    <property type="entry name" value="C1.7:_P-type_atpase_like"/>
    <property type="match status" value="1"/>
</dbReference>
<evidence type="ECO:0000256" key="4">
    <source>
        <dbReference type="ARBA" id="ARBA00022448"/>
    </source>
</evidence>
<dbReference type="PROSITE" id="PS50846">
    <property type="entry name" value="HMA_2"/>
    <property type="match status" value="2"/>
</dbReference>
<keyword evidence="13" id="KW-0460">Magnesium</keyword>
<dbReference type="InterPro" id="IPR036163">
    <property type="entry name" value="HMA_dom_sf"/>
</dbReference>
<name>A0A1F6ABG9_9BACT</name>
<dbReference type="PROSITE" id="PS01229">
    <property type="entry name" value="COF_2"/>
    <property type="match status" value="1"/>
</dbReference>
<keyword evidence="10 21" id="KW-0547">Nucleotide-binding</keyword>
<dbReference type="InterPro" id="IPR006121">
    <property type="entry name" value="HMA_dom"/>
</dbReference>
<comment type="similarity">
    <text evidence="2 21">Belongs to the cation transport ATPase (P-type) (TC 3.A.3) family. Type IB subfamily.</text>
</comment>
<dbReference type="SUPFAM" id="SSF81665">
    <property type="entry name" value="Calcium ATPase, transmembrane domain M"/>
    <property type="match status" value="1"/>
</dbReference>
<dbReference type="InterPro" id="IPR006122">
    <property type="entry name" value="HMA_Cu_ion-bd"/>
</dbReference>
<dbReference type="GO" id="GO:0005886">
    <property type="term" value="C:plasma membrane"/>
    <property type="evidence" value="ECO:0007669"/>
    <property type="project" value="UniProtKB-SubCell"/>
</dbReference>
<dbReference type="FunFam" id="3.40.50.1000:FF:000144">
    <property type="entry name" value="copper-transporting ATPase 1 isoform X2"/>
    <property type="match status" value="1"/>
</dbReference>
<dbReference type="GO" id="GO:0043682">
    <property type="term" value="F:P-type divalent copper transporter activity"/>
    <property type="evidence" value="ECO:0007669"/>
    <property type="project" value="TreeGrafter"/>
</dbReference>
<evidence type="ECO:0000256" key="16">
    <source>
        <dbReference type="ARBA" id="ARBA00023008"/>
    </source>
</evidence>
<dbReference type="FunFam" id="3.30.70.100:FF:000005">
    <property type="entry name" value="Copper-exporting P-type ATPase A"/>
    <property type="match status" value="1"/>
</dbReference>
<dbReference type="SUPFAM" id="SSF56784">
    <property type="entry name" value="HAD-like"/>
    <property type="match status" value="1"/>
</dbReference>